<dbReference type="GO" id="GO:0003723">
    <property type="term" value="F:RNA binding"/>
    <property type="evidence" value="ECO:0000318"/>
    <property type="project" value="GO_Central"/>
</dbReference>
<dbReference type="Pfam" id="PF13086">
    <property type="entry name" value="AAA_11"/>
    <property type="match status" value="2"/>
</dbReference>
<dbReference type="GO" id="GO:0035194">
    <property type="term" value="P:regulatory ncRNA-mediated post-transcriptional gene silencing"/>
    <property type="evidence" value="ECO:0000318"/>
    <property type="project" value="GO_Central"/>
</dbReference>
<keyword evidence="5" id="KW-0547">Nucleotide-binding</keyword>
<dbReference type="FunFam" id="3.40.50.300:FF:001468">
    <property type="entry name" value="Probable RNA helicase SDE3"/>
    <property type="match status" value="1"/>
</dbReference>
<evidence type="ECO:0000256" key="2">
    <source>
        <dbReference type="ARBA" id="ARBA00005601"/>
    </source>
</evidence>
<dbReference type="GO" id="GO:0005829">
    <property type="term" value="C:cytosol"/>
    <property type="evidence" value="ECO:0000318"/>
    <property type="project" value="GO_Central"/>
</dbReference>
<dbReference type="InterPro" id="IPR047187">
    <property type="entry name" value="SF1_C_Upf1"/>
</dbReference>
<feature type="domain" description="DNA2/NAM7 helicase helicase" evidence="12">
    <location>
        <begin position="395"/>
        <end position="484"/>
    </location>
</feature>
<dbReference type="InterPro" id="IPR041679">
    <property type="entry name" value="DNA2/NAM7-like_C"/>
</dbReference>
<keyword evidence="16" id="KW-1185">Reference proteome</keyword>
<dbReference type="CDD" id="cd18808">
    <property type="entry name" value="SF1_C_Upf1"/>
    <property type="match status" value="1"/>
</dbReference>
<dbReference type="GO" id="GO:0005524">
    <property type="term" value="F:ATP binding"/>
    <property type="evidence" value="ECO:0007669"/>
    <property type="project" value="UniProtKB-KW"/>
</dbReference>
<dbReference type="PANTHER" id="PTHR45418:SF1">
    <property type="entry name" value="CANCER_TESTIS ANTIGEN 55"/>
    <property type="match status" value="1"/>
</dbReference>
<protein>
    <recommendedName>
        <fullName evidence="3">RNA helicase</fullName>
        <ecNumber evidence="3">3.6.4.13</ecNumber>
    </recommendedName>
</protein>
<evidence type="ECO:0000256" key="7">
    <source>
        <dbReference type="ARBA" id="ARBA00022806"/>
    </source>
</evidence>
<dbReference type="CDD" id="cd18038">
    <property type="entry name" value="DEXXQc_Helz-like"/>
    <property type="match status" value="1"/>
</dbReference>
<evidence type="ECO:0000259" key="12">
    <source>
        <dbReference type="Pfam" id="PF13086"/>
    </source>
</evidence>
<feature type="compositionally biased region" description="Acidic residues" evidence="11">
    <location>
        <begin position="871"/>
        <end position="880"/>
    </location>
</feature>
<keyword evidence="7" id="KW-0347">Helicase</keyword>
<feature type="region of interest" description="Disordered" evidence="11">
    <location>
        <begin position="833"/>
        <end position="880"/>
    </location>
</feature>
<evidence type="ECO:0000256" key="8">
    <source>
        <dbReference type="ARBA" id="ARBA00022840"/>
    </source>
</evidence>
<keyword evidence="6" id="KW-0378">Hydrolase</keyword>
<dbReference type="HOGENOM" id="CLU_001666_6_3_1"/>
<dbReference type="Pfam" id="PF13087">
    <property type="entry name" value="AAA_12"/>
    <property type="match status" value="1"/>
</dbReference>
<dbReference type="InterPro" id="IPR027417">
    <property type="entry name" value="P-loop_NTPase"/>
</dbReference>
<dbReference type="FunFam" id="3.40.50.300:FF:001295">
    <property type="entry name" value="Probable RNA helicase SDE3"/>
    <property type="match status" value="1"/>
</dbReference>
<dbReference type="OrthoDB" id="6513042at2759"/>
<evidence type="ECO:0000256" key="6">
    <source>
        <dbReference type="ARBA" id="ARBA00022801"/>
    </source>
</evidence>
<evidence type="ECO:0000259" key="14">
    <source>
        <dbReference type="Pfam" id="PF21634"/>
    </source>
</evidence>
<accession>W1P3P5</accession>
<organism evidence="15 16">
    <name type="scientific">Amborella trichopoda</name>
    <dbReference type="NCBI Taxonomy" id="13333"/>
    <lineage>
        <taxon>Eukaryota</taxon>
        <taxon>Viridiplantae</taxon>
        <taxon>Streptophyta</taxon>
        <taxon>Embryophyta</taxon>
        <taxon>Tracheophyta</taxon>
        <taxon>Spermatophyta</taxon>
        <taxon>Magnoliopsida</taxon>
        <taxon>Amborellales</taxon>
        <taxon>Amborellaceae</taxon>
        <taxon>Amborella</taxon>
    </lineage>
</organism>
<gene>
    <name evidence="15" type="ORF">AMTR_s00002p00272090</name>
</gene>
<dbReference type="EMBL" id="KI394767">
    <property type="protein sequence ID" value="ERN01585.1"/>
    <property type="molecule type" value="Genomic_DNA"/>
</dbReference>
<evidence type="ECO:0000256" key="3">
    <source>
        <dbReference type="ARBA" id="ARBA00012552"/>
    </source>
</evidence>
<dbReference type="Proteomes" id="UP000017836">
    <property type="component" value="Unassembled WGS sequence"/>
</dbReference>
<dbReference type="GO" id="GO:0032574">
    <property type="term" value="F:5'-3' RNA helicase activity"/>
    <property type="evidence" value="ECO:0007669"/>
    <property type="project" value="InterPro"/>
</dbReference>
<proteinExistence type="inferred from homology"/>
<evidence type="ECO:0000256" key="9">
    <source>
        <dbReference type="ARBA" id="ARBA00023158"/>
    </source>
</evidence>
<evidence type="ECO:0000256" key="11">
    <source>
        <dbReference type="SAM" id="MobiDB-lite"/>
    </source>
</evidence>
<evidence type="ECO:0000256" key="10">
    <source>
        <dbReference type="ARBA" id="ARBA00047984"/>
    </source>
</evidence>
<dbReference type="AlphaFoldDB" id="W1P3P5"/>
<dbReference type="InterPro" id="IPR041677">
    <property type="entry name" value="DNA2/NAM7_AAA_11"/>
</dbReference>
<evidence type="ECO:0000259" key="13">
    <source>
        <dbReference type="Pfam" id="PF13087"/>
    </source>
</evidence>
<evidence type="ECO:0000313" key="15">
    <source>
        <dbReference type="EMBL" id="ERN01585.1"/>
    </source>
</evidence>
<dbReference type="EC" id="3.6.4.13" evidence="3"/>
<dbReference type="Pfam" id="PF21634">
    <property type="entry name" value="MOV-10_beta-barrel"/>
    <property type="match status" value="1"/>
</dbReference>
<keyword evidence="4" id="KW-0963">Cytoplasm</keyword>
<feature type="compositionally biased region" description="Polar residues" evidence="11">
    <location>
        <begin position="845"/>
        <end position="860"/>
    </location>
</feature>
<dbReference type="Gramene" id="ERN01585">
    <property type="protein sequence ID" value="ERN01585"/>
    <property type="gene ID" value="AMTR_s00002p00272090"/>
</dbReference>
<dbReference type="STRING" id="13333.W1P3P5"/>
<evidence type="ECO:0000256" key="1">
    <source>
        <dbReference type="ARBA" id="ARBA00004496"/>
    </source>
</evidence>
<name>W1P3P5_AMBTC</name>
<evidence type="ECO:0000313" key="16">
    <source>
        <dbReference type="Proteomes" id="UP000017836"/>
    </source>
</evidence>
<dbReference type="KEGG" id="atr:18429670"/>
<reference evidence="16" key="1">
    <citation type="journal article" date="2013" name="Science">
        <title>The Amborella genome and the evolution of flowering plants.</title>
        <authorList>
            <consortium name="Amborella Genome Project"/>
        </authorList>
    </citation>
    <scope>NUCLEOTIDE SEQUENCE [LARGE SCALE GENOMIC DNA]</scope>
</reference>
<feature type="domain" description="Helicase MOV-10-like beta-barrel" evidence="14">
    <location>
        <begin position="264"/>
        <end position="347"/>
    </location>
</feature>
<keyword evidence="8" id="KW-0067">ATP-binding</keyword>
<feature type="domain" description="DNA2/NAM7 helicase helicase" evidence="12">
    <location>
        <begin position="507"/>
        <end position="579"/>
    </location>
</feature>
<dbReference type="GO" id="GO:0016787">
    <property type="term" value="F:hydrolase activity"/>
    <property type="evidence" value="ECO:0007669"/>
    <property type="project" value="UniProtKB-KW"/>
</dbReference>
<dbReference type="InterPro" id="IPR026122">
    <property type="entry name" value="MOV-10/SDE3_DEXXQ/H-box"/>
</dbReference>
<feature type="domain" description="DNA2/NAM7 helicase-like C-terminal" evidence="13">
    <location>
        <begin position="587"/>
        <end position="791"/>
    </location>
</feature>
<dbReference type="GO" id="GO:0043186">
    <property type="term" value="C:P granule"/>
    <property type="evidence" value="ECO:0000318"/>
    <property type="project" value="GO_Central"/>
</dbReference>
<dbReference type="SUPFAM" id="SSF52540">
    <property type="entry name" value="P-loop containing nucleoside triphosphate hydrolases"/>
    <property type="match status" value="1"/>
</dbReference>
<comment type="catalytic activity">
    <reaction evidence="10">
        <text>ATP + H2O = ADP + phosphate + H(+)</text>
        <dbReference type="Rhea" id="RHEA:13065"/>
        <dbReference type="ChEBI" id="CHEBI:15377"/>
        <dbReference type="ChEBI" id="CHEBI:15378"/>
        <dbReference type="ChEBI" id="CHEBI:30616"/>
        <dbReference type="ChEBI" id="CHEBI:43474"/>
        <dbReference type="ChEBI" id="CHEBI:456216"/>
        <dbReference type="EC" id="3.6.4.13"/>
    </reaction>
</comment>
<evidence type="ECO:0000256" key="4">
    <source>
        <dbReference type="ARBA" id="ARBA00022490"/>
    </source>
</evidence>
<dbReference type="InterPro" id="IPR049080">
    <property type="entry name" value="MOV-10-like_beta-barrel"/>
</dbReference>
<keyword evidence="9" id="KW-0943">RNA-mediated gene silencing</keyword>
<comment type="similarity">
    <text evidence="2">Belongs to the DNA2/NAM7 helicase family. SDE3 subfamily.</text>
</comment>
<dbReference type="OMA" id="NDWDQDQ"/>
<comment type="subcellular location">
    <subcellularLocation>
        <location evidence="1">Cytoplasm</location>
    </subcellularLocation>
</comment>
<dbReference type="PANTHER" id="PTHR45418">
    <property type="entry name" value="CANCER/TESTIS ANTIGEN 55"/>
    <property type="match status" value="1"/>
</dbReference>
<dbReference type="Gene3D" id="3.40.50.300">
    <property type="entry name" value="P-loop containing nucleotide triphosphate hydrolases"/>
    <property type="match status" value="2"/>
</dbReference>
<dbReference type="eggNOG" id="KOG1804">
    <property type="taxonomic scope" value="Eukaryota"/>
</dbReference>
<evidence type="ECO:0000256" key="5">
    <source>
        <dbReference type="ARBA" id="ARBA00022741"/>
    </source>
</evidence>
<sequence>MGSVDDDCDSVSVIGAQPDVGFLDFEDDETIVGVDWRYEGPVTISNPFALVHGKPPSVLIGETAVDIITVQNMTAEPLDLWGVKIYSCNPAGSFSLSTTEPPSTDADEETLSYFLETMALEDRVLDPGQVFKIWLSCKAKEIGLHNCVIHFDVGDDRVERIAFVLAEDNVSQLLTSRKPYLRENRKKSFGTDKFVAGSRPQSTAPRYRFPLPKFLIPLFVREMAKNKQVPEVLMEGLTPENYMYYFTALLNLEELHMEEEMRNHDMYNVMMMRRGPFLALEVPGLAEKRPSLVCGDYICAKLSNDFQDDGQPYQGYIHRVEADQVFLKFAKEFHQYHRDTYKYDVSFSYNRVNMRRLYQAVMAAQELGLELLFPSSPSQRRLTRAPPITPLNQGLNEEQISAVEMILRCRGSPPYVIHGPPGTGKTVTIVEAISQLYTIRNNSRILVCASSNSAADHVLDKLIPHVKENQIFRLNASSRPFEEVKQDIIQYCYFDDMVFQCPPLIALSRYKIIVSTYMSTACLYAEGIRRGHFSHIFLDEAGQASEPETMIPISNLCNRETVVVLAGDSMQLGPVVYSKVAETYNLGTSFLERLSYCEPYANGDSSFVIKLLRNYRCHPAILELPSNLFYSGDLIACKEKESDLALYEWEELPNKEFPVVFFGIQGCDEREGTNPSWFNRIEASKVVEIIRKLTEDAEVGADDIGVITPYRQQVSKLRLALESMDLGGIKVGSVEQFQGQERQVIIISTVRSTVKYDDFDKRHCLGFLSNPRRFNVAITRAISLLIIIGNPHIVCKDKHWAKLLKHCTDNNSYEGCPLPQLHEPEEYAEEDIHQETFHDEGNPWPDTSNEQGWDNHSTFNKVEELPPPVTDEAEWSDGWR</sequence>